<gene>
    <name evidence="3" type="ORF">V9T40_008991</name>
</gene>
<dbReference type="PANTHER" id="PTHR16779:SF1">
    <property type="entry name" value="BETA-1,4-MANNOSYLTRANSFERASE EGH"/>
    <property type="match status" value="1"/>
</dbReference>
<evidence type="ECO:0000313" key="3">
    <source>
        <dbReference type="EMBL" id="KAK7601550.1"/>
    </source>
</evidence>
<dbReference type="GO" id="GO:0019187">
    <property type="term" value="F:beta-1,4-mannosyltransferase activity"/>
    <property type="evidence" value="ECO:0007669"/>
    <property type="project" value="InterPro"/>
</dbReference>
<dbReference type="Pfam" id="PF13632">
    <property type="entry name" value="Glyco_trans_2_3"/>
    <property type="match status" value="1"/>
</dbReference>
<proteinExistence type="predicted"/>
<dbReference type="Proteomes" id="UP001367676">
    <property type="component" value="Unassembled WGS sequence"/>
</dbReference>
<evidence type="ECO:0000259" key="2">
    <source>
        <dbReference type="Pfam" id="PF13632"/>
    </source>
</evidence>
<organism evidence="3 4">
    <name type="scientific">Parthenolecanium corni</name>
    <dbReference type="NCBI Taxonomy" id="536013"/>
    <lineage>
        <taxon>Eukaryota</taxon>
        <taxon>Metazoa</taxon>
        <taxon>Ecdysozoa</taxon>
        <taxon>Arthropoda</taxon>
        <taxon>Hexapoda</taxon>
        <taxon>Insecta</taxon>
        <taxon>Pterygota</taxon>
        <taxon>Neoptera</taxon>
        <taxon>Paraneoptera</taxon>
        <taxon>Hemiptera</taxon>
        <taxon>Sternorrhyncha</taxon>
        <taxon>Coccoidea</taxon>
        <taxon>Coccidae</taxon>
        <taxon>Parthenolecanium</taxon>
    </lineage>
</organism>
<comment type="caution">
    <text evidence="3">The sequence shown here is derived from an EMBL/GenBank/DDBJ whole genome shotgun (WGS) entry which is preliminary data.</text>
</comment>
<keyword evidence="4" id="KW-1185">Reference proteome</keyword>
<dbReference type="InterPro" id="IPR027389">
    <property type="entry name" value="B_mannosylTrfase_Bre-3/Egh"/>
</dbReference>
<dbReference type="EMBL" id="JBBCAQ010000010">
    <property type="protein sequence ID" value="KAK7601550.1"/>
    <property type="molecule type" value="Genomic_DNA"/>
</dbReference>
<dbReference type="AlphaFoldDB" id="A0AAN9Y8M7"/>
<name>A0AAN9Y8M7_9HEMI</name>
<evidence type="ECO:0000256" key="1">
    <source>
        <dbReference type="SAM" id="Phobius"/>
    </source>
</evidence>
<dbReference type="GO" id="GO:0005737">
    <property type="term" value="C:cytoplasm"/>
    <property type="evidence" value="ECO:0007669"/>
    <property type="project" value="TreeGrafter"/>
</dbReference>
<accession>A0AAN9Y8M7</accession>
<feature type="domain" description="Glycosyltransferase 2-like" evidence="2">
    <location>
        <begin position="189"/>
        <end position="275"/>
    </location>
</feature>
<evidence type="ECO:0000313" key="4">
    <source>
        <dbReference type="Proteomes" id="UP001367676"/>
    </source>
</evidence>
<keyword evidence="1" id="KW-1133">Transmembrane helix</keyword>
<keyword evidence="1" id="KW-0812">Transmembrane</keyword>
<dbReference type="PANTHER" id="PTHR16779">
    <property type="entry name" value="BETA-1,4-MANNOSYLTRANSFERASE EGH"/>
    <property type="match status" value="1"/>
</dbReference>
<protein>
    <recommendedName>
        <fullName evidence="2">Glycosyltransferase 2-like domain-containing protein</fullName>
    </recommendedName>
</protein>
<reference evidence="3 4" key="1">
    <citation type="submission" date="2024-03" db="EMBL/GenBank/DDBJ databases">
        <title>Adaptation during the transition from Ophiocordyceps entomopathogen to insect associate is accompanied by gene loss and intensified selection.</title>
        <authorList>
            <person name="Ward C.M."/>
            <person name="Onetto C.A."/>
            <person name="Borneman A.R."/>
        </authorList>
    </citation>
    <scope>NUCLEOTIDE SEQUENCE [LARGE SCALE GENOMIC DNA]</scope>
    <source>
        <strain evidence="3">AWRI1</strain>
        <tissue evidence="3">Single Adult Female</tissue>
    </source>
</reference>
<dbReference type="InterPro" id="IPR001173">
    <property type="entry name" value="Glyco_trans_2-like"/>
</dbReference>
<feature type="transmembrane region" description="Helical" evidence="1">
    <location>
        <begin position="12"/>
        <end position="30"/>
    </location>
</feature>
<keyword evidence="1" id="KW-0472">Membrane</keyword>
<sequence>MWFLSSRTKHMLHCLLLITVIILFELWTGGIKLSKKTQESFEFNPWERYGYLWCSLLYLLRILTFLPFPQVLFNFIGLTIYNAFPDKVVLKGSPLLAPFICIRVVTRGDYPQLVRDNVAKNMAKCREAGLENFIMEVVTDKPINLPVHRRIREVVVPPTYKTKSGALFKARALQYCLEDGVNDLADNDWVVHLDEETLMTENSIRGILNFTLDRKHQFGQGLITYANEQVINWITTLADSFRVADDMGKLRLQLSWLHKPILSWKGSYVVTQVRLFHWASYQKRGDK</sequence>